<dbReference type="EMBL" id="CP111027">
    <property type="protein sequence ID" value="WAR30098.1"/>
    <property type="molecule type" value="Genomic_DNA"/>
</dbReference>
<keyword evidence="2" id="KW-1185">Reference proteome</keyword>
<proteinExistence type="predicted"/>
<sequence>MPRREAKEPIAWQSVVSRGGTGGDIVVVLASTHSHQFRSSTGSGYPRRQAVDLWGGSQSIPWPFTSGRLPIERIATRNSTSVNDVDAQRCTKSLLLCKGHPGELLPAVELPEVHILVKEVDP</sequence>
<gene>
    <name evidence="1" type="ORF">MAR_003666</name>
</gene>
<evidence type="ECO:0000313" key="1">
    <source>
        <dbReference type="EMBL" id="WAR30098.1"/>
    </source>
</evidence>
<name>A0ABY7GA58_MYAAR</name>
<accession>A0ABY7GA58</accession>
<dbReference type="Proteomes" id="UP001164746">
    <property type="component" value="Chromosome 16"/>
</dbReference>
<evidence type="ECO:0000313" key="2">
    <source>
        <dbReference type="Proteomes" id="UP001164746"/>
    </source>
</evidence>
<protein>
    <submittedName>
        <fullName evidence="1">Uncharacterized protein</fullName>
    </submittedName>
</protein>
<reference evidence="1" key="1">
    <citation type="submission" date="2022-11" db="EMBL/GenBank/DDBJ databases">
        <title>Centuries of genome instability and evolution in soft-shell clam transmissible cancer (bioRxiv).</title>
        <authorList>
            <person name="Hart S.F.M."/>
            <person name="Yonemitsu M.A."/>
            <person name="Giersch R.M."/>
            <person name="Beal B.F."/>
            <person name="Arriagada G."/>
            <person name="Davis B.W."/>
            <person name="Ostrander E.A."/>
            <person name="Goff S.P."/>
            <person name="Metzger M.J."/>
        </authorList>
    </citation>
    <scope>NUCLEOTIDE SEQUENCE</scope>
    <source>
        <strain evidence="1">MELC-2E11</strain>
        <tissue evidence="1">Siphon/mantle</tissue>
    </source>
</reference>
<organism evidence="1 2">
    <name type="scientific">Mya arenaria</name>
    <name type="common">Soft-shell clam</name>
    <dbReference type="NCBI Taxonomy" id="6604"/>
    <lineage>
        <taxon>Eukaryota</taxon>
        <taxon>Metazoa</taxon>
        <taxon>Spiralia</taxon>
        <taxon>Lophotrochozoa</taxon>
        <taxon>Mollusca</taxon>
        <taxon>Bivalvia</taxon>
        <taxon>Autobranchia</taxon>
        <taxon>Heteroconchia</taxon>
        <taxon>Euheterodonta</taxon>
        <taxon>Imparidentia</taxon>
        <taxon>Neoheterodontei</taxon>
        <taxon>Myida</taxon>
        <taxon>Myoidea</taxon>
        <taxon>Myidae</taxon>
        <taxon>Mya</taxon>
    </lineage>
</organism>